<dbReference type="OMA" id="YNGREFI"/>
<dbReference type="AlphaFoldDB" id="A0A8S1X136"/>
<protein>
    <recommendedName>
        <fullName evidence="5">Protein kinase domain-containing protein</fullName>
    </recommendedName>
</protein>
<feature type="binding site" evidence="3">
    <location>
        <position position="93"/>
    </location>
    <ligand>
        <name>ATP</name>
        <dbReference type="ChEBI" id="CHEBI:30616"/>
    </ligand>
</feature>
<keyword evidence="4" id="KW-0723">Serine/threonine-protein kinase</keyword>
<proteinExistence type="inferred from homology"/>
<evidence type="ECO:0000256" key="2">
    <source>
        <dbReference type="ARBA" id="ARBA00022840"/>
    </source>
</evidence>
<evidence type="ECO:0000313" key="6">
    <source>
        <dbReference type="EMBL" id="CAD8194647.1"/>
    </source>
</evidence>
<dbReference type="InterPro" id="IPR017441">
    <property type="entry name" value="Protein_kinase_ATP_BS"/>
</dbReference>
<dbReference type="PROSITE" id="PS00107">
    <property type="entry name" value="PROTEIN_KINASE_ATP"/>
    <property type="match status" value="1"/>
</dbReference>
<sequence>MQQKRNQEQLRNALQQQLFPKMQKKIEYSKVKPKRAIRIEDANNRLPQTFPQIESMEIDFQAKYRLGERIGQGAHGVVKQAIKEDTGEIVAVKISSSGDPELVKTFTEAYKNARMLNHQYIIKVYECYIDEQSEALFLVMEYSNLRSLEEVMRHTKLTEEQTKILIRHILLALQHIHERGVAHRDLKPDNILIDQNSLDIKIIDFGVSRRFKKYNGREFIDVDMWTRTGNVYYTAPEILIGGGYNEKVDLWSLGVCLFRILSGNLPFFKDSVLGTTKMILKGKFELDHSVSHLARDFITRLLNPNPLQRLSAQLALQHPWLYCQNSERLSLESSQHPKSSYRTNDDIKDFNQFEKKNSYYSRNLHMRSNTMSKSPIVQHDRQISPKSPLEILQNDIDGEIQQSPLIKLKKIQHQMNKEINIIRRSQQNELGFFRFRMPNQFGNRNLLQDYQ</sequence>
<organism evidence="6 7">
    <name type="scientific">Paramecium octaurelia</name>
    <dbReference type="NCBI Taxonomy" id="43137"/>
    <lineage>
        <taxon>Eukaryota</taxon>
        <taxon>Sar</taxon>
        <taxon>Alveolata</taxon>
        <taxon>Ciliophora</taxon>
        <taxon>Intramacronucleata</taxon>
        <taxon>Oligohymenophorea</taxon>
        <taxon>Peniculida</taxon>
        <taxon>Parameciidae</taxon>
        <taxon>Paramecium</taxon>
    </lineage>
</organism>
<evidence type="ECO:0000259" key="5">
    <source>
        <dbReference type="PROSITE" id="PS50011"/>
    </source>
</evidence>
<keyword evidence="4" id="KW-0418">Kinase</keyword>
<dbReference type="InterPro" id="IPR008271">
    <property type="entry name" value="Ser/Thr_kinase_AS"/>
</dbReference>
<comment type="caution">
    <text evidence="6">The sequence shown here is derived from an EMBL/GenBank/DDBJ whole genome shotgun (WGS) entry which is preliminary data.</text>
</comment>
<reference evidence="6" key="1">
    <citation type="submission" date="2021-01" db="EMBL/GenBank/DDBJ databases">
        <authorList>
            <consortium name="Genoscope - CEA"/>
            <person name="William W."/>
        </authorList>
    </citation>
    <scope>NUCLEOTIDE SEQUENCE</scope>
</reference>
<dbReference type="SMART" id="SM00220">
    <property type="entry name" value="S_TKc"/>
    <property type="match status" value="1"/>
</dbReference>
<dbReference type="PROSITE" id="PS00108">
    <property type="entry name" value="PROTEIN_KINASE_ST"/>
    <property type="match status" value="1"/>
</dbReference>
<evidence type="ECO:0000313" key="7">
    <source>
        <dbReference type="Proteomes" id="UP000683925"/>
    </source>
</evidence>
<dbReference type="GO" id="GO:0005524">
    <property type="term" value="F:ATP binding"/>
    <property type="evidence" value="ECO:0007669"/>
    <property type="project" value="UniProtKB-UniRule"/>
</dbReference>
<dbReference type="EMBL" id="CAJJDP010000107">
    <property type="protein sequence ID" value="CAD8194647.1"/>
    <property type="molecule type" value="Genomic_DNA"/>
</dbReference>
<accession>A0A8S1X136</accession>
<dbReference type="Proteomes" id="UP000683925">
    <property type="component" value="Unassembled WGS sequence"/>
</dbReference>
<dbReference type="InterPro" id="IPR000719">
    <property type="entry name" value="Prot_kinase_dom"/>
</dbReference>
<keyword evidence="7" id="KW-1185">Reference proteome</keyword>
<evidence type="ECO:0000256" key="1">
    <source>
        <dbReference type="ARBA" id="ARBA00022741"/>
    </source>
</evidence>
<name>A0A8S1X136_PAROT</name>
<dbReference type="GO" id="GO:0004674">
    <property type="term" value="F:protein serine/threonine kinase activity"/>
    <property type="evidence" value="ECO:0007669"/>
    <property type="project" value="UniProtKB-KW"/>
</dbReference>
<dbReference type="OrthoDB" id="2923545at2759"/>
<dbReference type="PANTHER" id="PTHR45832:SF22">
    <property type="entry name" value="SERINE_THREONINE-PROTEIN KINASE SAMKA-RELATED"/>
    <property type="match status" value="1"/>
</dbReference>
<dbReference type="InterPro" id="IPR051931">
    <property type="entry name" value="PAK3-like"/>
</dbReference>
<keyword evidence="1 3" id="KW-0547">Nucleotide-binding</keyword>
<keyword evidence="2 3" id="KW-0067">ATP-binding</keyword>
<dbReference type="Pfam" id="PF00069">
    <property type="entry name" value="Pkinase"/>
    <property type="match status" value="1"/>
</dbReference>
<evidence type="ECO:0000256" key="3">
    <source>
        <dbReference type="PROSITE-ProRule" id="PRU10141"/>
    </source>
</evidence>
<dbReference type="PANTHER" id="PTHR45832">
    <property type="entry name" value="SERINE/THREONINE-PROTEIN KINASE SAMKA-RELATED-RELATED"/>
    <property type="match status" value="1"/>
</dbReference>
<feature type="domain" description="Protein kinase" evidence="5">
    <location>
        <begin position="64"/>
        <end position="321"/>
    </location>
</feature>
<dbReference type="PROSITE" id="PS50011">
    <property type="entry name" value="PROTEIN_KINASE_DOM"/>
    <property type="match status" value="1"/>
</dbReference>
<evidence type="ECO:0000256" key="4">
    <source>
        <dbReference type="RuleBase" id="RU000304"/>
    </source>
</evidence>
<keyword evidence="4" id="KW-0808">Transferase</keyword>
<gene>
    <name evidence="6" type="ORF">POCTA_138.1.T1070080</name>
</gene>
<dbReference type="FunFam" id="1.10.510.10:FF:001133">
    <property type="entry name" value="Uncharacterized protein"/>
    <property type="match status" value="1"/>
</dbReference>
<comment type="similarity">
    <text evidence="4">Belongs to the protein kinase superfamily.</text>
</comment>